<dbReference type="InterPro" id="IPR046341">
    <property type="entry name" value="SET_dom_sf"/>
</dbReference>
<keyword evidence="9" id="KW-0805">Transcription regulation</keyword>
<dbReference type="GO" id="GO:0043516">
    <property type="term" value="P:regulation of DNA damage response, signal transduction by p53 class mediator"/>
    <property type="evidence" value="ECO:0007669"/>
    <property type="project" value="TreeGrafter"/>
</dbReference>
<dbReference type="PANTHER" id="PTHR46167">
    <property type="entry name" value="N-LYSINE METHYLTRANSFERASE KMT5A"/>
    <property type="match status" value="1"/>
</dbReference>
<dbReference type="InterPro" id="IPR016858">
    <property type="entry name" value="KMT5A-like"/>
</dbReference>
<evidence type="ECO:0000313" key="15">
    <source>
        <dbReference type="EMBL" id="CAD7086989.1"/>
    </source>
</evidence>
<dbReference type="OrthoDB" id="5560686at2759"/>
<evidence type="ECO:0000256" key="6">
    <source>
        <dbReference type="ARBA" id="ARBA00022679"/>
    </source>
</evidence>
<feature type="region of interest" description="Disordered" evidence="13">
    <location>
        <begin position="316"/>
        <end position="414"/>
    </location>
</feature>
<evidence type="ECO:0000256" key="13">
    <source>
        <dbReference type="SAM" id="MobiDB-lite"/>
    </source>
</evidence>
<dbReference type="FunCoup" id="A0A7R8YW55">
    <property type="interactions" value="369"/>
</dbReference>
<evidence type="ECO:0000256" key="5">
    <source>
        <dbReference type="ARBA" id="ARBA00022603"/>
    </source>
</evidence>
<keyword evidence="6" id="KW-0808">Transferase</keyword>
<keyword evidence="10" id="KW-0804">Transcription</keyword>
<keyword evidence="11" id="KW-0539">Nucleus</keyword>
<evidence type="ECO:0000259" key="14">
    <source>
        <dbReference type="PROSITE" id="PS50280"/>
    </source>
</evidence>
<evidence type="ECO:0000256" key="3">
    <source>
        <dbReference type="ARBA" id="ARBA00012187"/>
    </source>
</evidence>
<feature type="compositionally biased region" description="Polar residues" evidence="13">
    <location>
        <begin position="353"/>
        <end position="367"/>
    </location>
</feature>
<dbReference type="PROSITE" id="PS51571">
    <property type="entry name" value="SAM_MT43_PR_SET"/>
    <property type="match status" value="1"/>
</dbReference>
<evidence type="ECO:0000256" key="11">
    <source>
        <dbReference type="ARBA" id="ARBA00023242"/>
    </source>
</evidence>
<keyword evidence="4" id="KW-0158">Chromosome</keyword>
<reference evidence="15 16" key="1">
    <citation type="submission" date="2020-11" db="EMBL/GenBank/DDBJ databases">
        <authorList>
            <person name="Wallbank WR R."/>
            <person name="Pardo Diaz C."/>
            <person name="Kozak K."/>
            <person name="Martin S."/>
            <person name="Jiggins C."/>
            <person name="Moest M."/>
            <person name="Warren A I."/>
            <person name="Generalovic N T."/>
            <person name="Byers J.R.P. K."/>
            <person name="Montejo-Kovacevich G."/>
            <person name="Yen C E."/>
        </authorList>
    </citation>
    <scope>NUCLEOTIDE SEQUENCE [LARGE SCALE GENOMIC DNA]</scope>
</reference>
<sequence length="651" mass="71825">MVRGRRARTVTDSASAVAAANTLTRMANGTAHLVDDQYCASPKRKDCRIDDVATNLKAAIQSMNGYHHATRNKSTKGSASGGHSTGGVVSKEISNFQIFGAKTRSQTAIRQYFRETKTQSTQNDGENADDDDDDDGGTEFYANGNTIGAELEVQTTSATNSSSIDISEDTCDGLPDCVISCKTNQITNTSDNIFLQAPVLSLNVDKSPNQASSIKINKTLEVDPIFPNSNGYHQLNGQFNKIVSLRSASLESTTPILLNTDSNSCDSGVVVDKQTSIAVEMSPSRRRKPTTPHRILCPSPVKHAIVEKSPASALSKRANGYHPHHGHHGYVPAVNGHANGLQKRNPKSRRRLNANQSENHSSMTSPQLVGGVTLKNHALTNENGSSDCSQKSLFSSTKTPTAEQNTEYSNYKATQNKVRNNGQMQPRERNLQIHNGNANRTTQQQQVVPVDTNKKVTDFFPVRRSVRKTKKAVQEEMMRSIEKAIIDGREDGLRVEHFEGKGRGVIAERLFKRGEFVIEYIGELITISEANDRETKYSLDENAGCYMYYFKHRNQQYCIDATAETGKLGRLVNHSRNGNLITKVVVIKNHPHLVLIAKDDIQPGEEITYDYGDRSKESLLHHPCIVVILIRAGKHPILILMCIEVNPVAQY</sequence>
<dbReference type="GO" id="GO:0005700">
    <property type="term" value="C:polytene chromosome"/>
    <property type="evidence" value="ECO:0007669"/>
    <property type="project" value="TreeGrafter"/>
</dbReference>
<evidence type="ECO:0000256" key="8">
    <source>
        <dbReference type="ARBA" id="ARBA00022853"/>
    </source>
</evidence>
<dbReference type="Pfam" id="PF00856">
    <property type="entry name" value="SET"/>
    <property type="match status" value="1"/>
</dbReference>
<protein>
    <recommendedName>
        <fullName evidence="3">[histone H4]-lysine(20) N-methyltransferase</fullName>
        <ecNumber evidence="3">2.1.1.361</ecNumber>
    </recommendedName>
</protein>
<keyword evidence="16" id="KW-1185">Reference proteome</keyword>
<organism evidence="15 16">
    <name type="scientific">Hermetia illucens</name>
    <name type="common">Black soldier fly</name>
    <dbReference type="NCBI Taxonomy" id="343691"/>
    <lineage>
        <taxon>Eukaryota</taxon>
        <taxon>Metazoa</taxon>
        <taxon>Ecdysozoa</taxon>
        <taxon>Arthropoda</taxon>
        <taxon>Hexapoda</taxon>
        <taxon>Insecta</taxon>
        <taxon>Pterygota</taxon>
        <taxon>Neoptera</taxon>
        <taxon>Endopterygota</taxon>
        <taxon>Diptera</taxon>
        <taxon>Brachycera</taxon>
        <taxon>Stratiomyomorpha</taxon>
        <taxon>Stratiomyidae</taxon>
        <taxon>Hermetiinae</taxon>
        <taxon>Hermetia</taxon>
    </lineage>
</organism>
<dbReference type="GO" id="GO:0006357">
    <property type="term" value="P:regulation of transcription by RNA polymerase II"/>
    <property type="evidence" value="ECO:0007669"/>
    <property type="project" value="TreeGrafter"/>
</dbReference>
<evidence type="ECO:0000256" key="1">
    <source>
        <dbReference type="ARBA" id="ARBA00004123"/>
    </source>
</evidence>
<feature type="domain" description="SET" evidence="14">
    <location>
        <begin position="491"/>
        <end position="612"/>
    </location>
</feature>
<dbReference type="InParanoid" id="A0A7R8YW55"/>
<dbReference type="GO" id="GO:0140944">
    <property type="term" value="F:histone H4K20 monomethyltransferase activity"/>
    <property type="evidence" value="ECO:0007669"/>
    <property type="project" value="UniProtKB-EC"/>
</dbReference>
<accession>A0A7R8YW55</accession>
<evidence type="ECO:0000256" key="7">
    <source>
        <dbReference type="ARBA" id="ARBA00022691"/>
    </source>
</evidence>
<dbReference type="Proteomes" id="UP000594454">
    <property type="component" value="Chromosome 4"/>
</dbReference>
<dbReference type="InterPro" id="IPR001214">
    <property type="entry name" value="SET_dom"/>
</dbReference>
<dbReference type="PANTHER" id="PTHR46167:SF1">
    <property type="entry name" value="N-LYSINE METHYLTRANSFERASE KMT5A"/>
    <property type="match status" value="1"/>
</dbReference>
<keyword evidence="7" id="KW-0949">S-adenosyl-L-methionine</keyword>
<dbReference type="EMBL" id="LR899012">
    <property type="protein sequence ID" value="CAD7086989.1"/>
    <property type="molecule type" value="Genomic_DNA"/>
</dbReference>
<feature type="region of interest" description="Disordered" evidence="13">
    <location>
        <begin position="115"/>
        <end position="143"/>
    </location>
</feature>
<keyword evidence="5" id="KW-0489">Methyltransferase</keyword>
<evidence type="ECO:0000256" key="10">
    <source>
        <dbReference type="ARBA" id="ARBA00023163"/>
    </source>
</evidence>
<dbReference type="SMART" id="SM00317">
    <property type="entry name" value="SET"/>
    <property type="match status" value="1"/>
</dbReference>
<dbReference type="PROSITE" id="PS50280">
    <property type="entry name" value="SET"/>
    <property type="match status" value="1"/>
</dbReference>
<feature type="region of interest" description="Disordered" evidence="13">
    <location>
        <begin position="66"/>
        <end position="86"/>
    </location>
</feature>
<evidence type="ECO:0000256" key="9">
    <source>
        <dbReference type="ARBA" id="ARBA00023015"/>
    </source>
</evidence>
<comment type="subcellular location">
    <subcellularLocation>
        <location evidence="2">Chromosome</location>
    </subcellularLocation>
    <subcellularLocation>
        <location evidence="1">Nucleus</location>
    </subcellularLocation>
</comment>
<feature type="compositionally biased region" description="Acidic residues" evidence="13">
    <location>
        <begin position="126"/>
        <end position="137"/>
    </location>
</feature>
<keyword evidence="8" id="KW-0156">Chromatin regulator</keyword>
<dbReference type="CDD" id="cd10528">
    <property type="entry name" value="SET_SETD8"/>
    <property type="match status" value="1"/>
</dbReference>
<dbReference type="InterPro" id="IPR047266">
    <property type="entry name" value="KMT5A-like_SET"/>
</dbReference>
<proteinExistence type="predicted"/>
<dbReference type="Gene3D" id="2.170.270.10">
    <property type="entry name" value="SET domain"/>
    <property type="match status" value="1"/>
</dbReference>
<evidence type="ECO:0000256" key="4">
    <source>
        <dbReference type="ARBA" id="ARBA00022454"/>
    </source>
</evidence>
<dbReference type="GO" id="GO:0005634">
    <property type="term" value="C:nucleus"/>
    <property type="evidence" value="ECO:0007669"/>
    <property type="project" value="UniProtKB-SubCell"/>
</dbReference>
<evidence type="ECO:0000256" key="12">
    <source>
        <dbReference type="ARBA" id="ARBA00047784"/>
    </source>
</evidence>
<evidence type="ECO:0000256" key="2">
    <source>
        <dbReference type="ARBA" id="ARBA00004286"/>
    </source>
</evidence>
<dbReference type="GO" id="GO:0032259">
    <property type="term" value="P:methylation"/>
    <property type="evidence" value="ECO:0007669"/>
    <property type="project" value="UniProtKB-KW"/>
</dbReference>
<comment type="catalytic activity">
    <reaction evidence="12">
        <text>L-lysyl(20)-[histone H4] + S-adenosyl-L-methionine = N(6)-methyl-L-lysyl(20)-[histone H4] + S-adenosyl-L-homocysteine + H(+)</text>
        <dbReference type="Rhea" id="RHEA:60344"/>
        <dbReference type="Rhea" id="RHEA-COMP:15554"/>
        <dbReference type="Rhea" id="RHEA-COMP:15555"/>
        <dbReference type="ChEBI" id="CHEBI:15378"/>
        <dbReference type="ChEBI" id="CHEBI:29969"/>
        <dbReference type="ChEBI" id="CHEBI:57856"/>
        <dbReference type="ChEBI" id="CHEBI:59789"/>
        <dbReference type="ChEBI" id="CHEBI:61929"/>
        <dbReference type="EC" id="2.1.1.361"/>
    </reaction>
</comment>
<feature type="compositionally biased region" description="Polar residues" evidence="13">
    <location>
        <begin position="378"/>
        <end position="414"/>
    </location>
</feature>
<name>A0A7R8YW55_HERIL</name>
<evidence type="ECO:0000313" key="16">
    <source>
        <dbReference type="Proteomes" id="UP000594454"/>
    </source>
</evidence>
<dbReference type="EC" id="2.1.1.361" evidence="3"/>
<dbReference type="InterPro" id="IPR051760">
    <property type="entry name" value="KMT5A"/>
</dbReference>
<dbReference type="SUPFAM" id="SSF82199">
    <property type="entry name" value="SET domain"/>
    <property type="match status" value="1"/>
</dbReference>
<gene>
    <name evidence="15" type="ORF">HERILL_LOCUS9724</name>
</gene>
<dbReference type="AlphaFoldDB" id="A0A7R8YW55"/>